<dbReference type="EMBL" id="NHYD01001791">
    <property type="protein sequence ID" value="PPQ89882.1"/>
    <property type="molecule type" value="Genomic_DNA"/>
</dbReference>
<dbReference type="Gene3D" id="3.60.130.30">
    <property type="match status" value="1"/>
</dbReference>
<dbReference type="AlphaFoldDB" id="A0A409XGK3"/>
<reference evidence="2 3" key="1">
    <citation type="journal article" date="2018" name="Evol. Lett.">
        <title>Horizontal gene cluster transfer increased hallucinogenic mushroom diversity.</title>
        <authorList>
            <person name="Reynolds H.T."/>
            <person name="Vijayakumar V."/>
            <person name="Gluck-Thaler E."/>
            <person name="Korotkin H.B."/>
            <person name="Matheny P.B."/>
            <person name="Slot J.C."/>
        </authorList>
    </citation>
    <scope>NUCLEOTIDE SEQUENCE [LARGE SCALE GENOMIC DNA]</scope>
    <source>
        <strain evidence="2 3">2631</strain>
    </source>
</reference>
<feature type="region of interest" description="Disordered" evidence="1">
    <location>
        <begin position="144"/>
        <end position="170"/>
    </location>
</feature>
<evidence type="ECO:0000313" key="2">
    <source>
        <dbReference type="EMBL" id="PPQ89882.1"/>
    </source>
</evidence>
<feature type="compositionally biased region" description="Polar residues" evidence="1">
    <location>
        <begin position="96"/>
        <end position="108"/>
    </location>
</feature>
<evidence type="ECO:0000313" key="3">
    <source>
        <dbReference type="Proteomes" id="UP000283269"/>
    </source>
</evidence>
<keyword evidence="3" id="KW-1185">Reference proteome</keyword>
<name>A0A409XGK3_PSICY</name>
<organism evidence="2 3">
    <name type="scientific">Psilocybe cyanescens</name>
    <dbReference type="NCBI Taxonomy" id="93625"/>
    <lineage>
        <taxon>Eukaryota</taxon>
        <taxon>Fungi</taxon>
        <taxon>Dikarya</taxon>
        <taxon>Basidiomycota</taxon>
        <taxon>Agaricomycotina</taxon>
        <taxon>Agaricomycetes</taxon>
        <taxon>Agaricomycetidae</taxon>
        <taxon>Agaricales</taxon>
        <taxon>Agaricineae</taxon>
        <taxon>Strophariaceae</taxon>
        <taxon>Psilocybe</taxon>
    </lineage>
</organism>
<feature type="region of interest" description="Disordered" evidence="1">
    <location>
        <begin position="86"/>
        <end position="126"/>
    </location>
</feature>
<gene>
    <name evidence="2" type="ORF">CVT25_004804</name>
</gene>
<evidence type="ECO:0000256" key="1">
    <source>
        <dbReference type="SAM" id="MobiDB-lite"/>
    </source>
</evidence>
<proteinExistence type="predicted"/>
<accession>A0A409XGK3</accession>
<dbReference type="Proteomes" id="UP000283269">
    <property type="component" value="Unassembled WGS sequence"/>
</dbReference>
<dbReference type="InParanoid" id="A0A409XGK3"/>
<comment type="caution">
    <text evidence="2">The sequence shown here is derived from an EMBL/GenBank/DDBJ whole genome shotgun (WGS) entry which is preliminary data.</text>
</comment>
<protein>
    <submittedName>
        <fullName evidence="2">Uncharacterized protein</fullName>
    </submittedName>
</protein>
<sequence length="519" mass="58287">MFADSNQTQIDMDTYWTSKFLETTPFVPCRSTRSGQEYSPYQPIHCASIDFKTLLQESTAVESIRISSYEDLPSENGALHAAAELKAQTQEKSDRNSPSTASNINSDPAVTEGAYGRAKKAHEDRATTTAALSTVNINTTETEQGFHPQETISQKRKLTDSHARRKRKREERIAAAGQLPRPEVVEKYIKSAKAIKAEYDFSEAPATTGAYSGKIGAKMRDAAVVRDARYFEELGFETVHWKAEPIVDTNGIVVAVLVAPPKDRSYRDTVECAYKRIMEEGEHEYFSAEEKCHRRGAYPAIHVGVTHGTGTISPMNLKNSTHEGLVQRLLEDEAIGALAGFASASFAAWSPKVYLYYKEKLDELYSKMPELRRNFKKSIYPAATFNFGPNVFTYKHKDVLNCPFGWCTIQALGSFDPTKGGHIVLWELKLVIEFPSGSLILLPSATITHSNIPVAKGDIRASFTQYAAGGLFRYLDYNMRTEKQLKSEDIEHYNRMMDRRSERWAEGLKLLSILDDIQR</sequence>
<dbReference type="OrthoDB" id="3020801at2759"/>